<accession>A0A1H8UJC5</accession>
<feature type="transmembrane region" description="Helical" evidence="1">
    <location>
        <begin position="61"/>
        <end position="87"/>
    </location>
</feature>
<evidence type="ECO:0000313" key="3">
    <source>
        <dbReference type="Proteomes" id="UP000198942"/>
    </source>
</evidence>
<protein>
    <recommendedName>
        <fullName evidence="4">Signal peptide-containing protein</fullName>
    </recommendedName>
</protein>
<dbReference type="STRING" id="551995.SAMN05192574_11978"/>
<evidence type="ECO:0000313" key="2">
    <source>
        <dbReference type="EMBL" id="SEP02974.1"/>
    </source>
</evidence>
<evidence type="ECO:0000256" key="1">
    <source>
        <dbReference type="SAM" id="Phobius"/>
    </source>
</evidence>
<dbReference type="RefSeq" id="WP_091221624.1">
    <property type="nucleotide sequence ID" value="NZ_FOCL01000019.1"/>
</dbReference>
<keyword evidence="3" id="KW-1185">Reference proteome</keyword>
<name>A0A1H8UJC5_9SPHI</name>
<dbReference type="PROSITE" id="PS51257">
    <property type="entry name" value="PROKAR_LIPOPROTEIN"/>
    <property type="match status" value="1"/>
</dbReference>
<gene>
    <name evidence="2" type="ORF">SAMN05192574_11978</name>
</gene>
<feature type="transmembrane region" description="Helical" evidence="1">
    <location>
        <begin position="99"/>
        <end position="125"/>
    </location>
</feature>
<sequence>MKKLLILLLTLAVTPIIAGCYGIIHDQFTYTISHEYFTKFKFYQFGFIEPGYETVLPNPRLYVAIVGFLATWWVGLIIGIGNGLMGLIQKDHKLMLKTISYTVFITLIATAISGLIGLAYGWFYLSGTRVNWYLPKTLIDKKSFIAVGSMHNFGYLGGLTGLVLGMIYQVVKASKNRTVRKTLH</sequence>
<dbReference type="Proteomes" id="UP000198942">
    <property type="component" value="Unassembled WGS sequence"/>
</dbReference>
<organism evidence="2 3">
    <name type="scientific">Mucilaginibacter gossypiicola</name>
    <dbReference type="NCBI Taxonomy" id="551995"/>
    <lineage>
        <taxon>Bacteria</taxon>
        <taxon>Pseudomonadati</taxon>
        <taxon>Bacteroidota</taxon>
        <taxon>Sphingobacteriia</taxon>
        <taxon>Sphingobacteriales</taxon>
        <taxon>Sphingobacteriaceae</taxon>
        <taxon>Mucilaginibacter</taxon>
    </lineage>
</organism>
<reference evidence="3" key="1">
    <citation type="submission" date="2016-10" db="EMBL/GenBank/DDBJ databases">
        <authorList>
            <person name="Varghese N."/>
            <person name="Submissions S."/>
        </authorList>
    </citation>
    <scope>NUCLEOTIDE SEQUENCE [LARGE SCALE GENOMIC DNA]</scope>
    <source>
        <strain evidence="3">Gh-48</strain>
    </source>
</reference>
<keyword evidence="1" id="KW-1133">Transmembrane helix</keyword>
<dbReference type="OrthoDB" id="678065at2"/>
<keyword evidence="1" id="KW-0812">Transmembrane</keyword>
<feature type="transmembrane region" description="Helical" evidence="1">
    <location>
        <begin position="153"/>
        <end position="171"/>
    </location>
</feature>
<dbReference type="EMBL" id="FOCL01000019">
    <property type="protein sequence ID" value="SEP02974.1"/>
    <property type="molecule type" value="Genomic_DNA"/>
</dbReference>
<proteinExistence type="predicted"/>
<evidence type="ECO:0008006" key="4">
    <source>
        <dbReference type="Google" id="ProtNLM"/>
    </source>
</evidence>
<dbReference type="AlphaFoldDB" id="A0A1H8UJC5"/>
<keyword evidence="1" id="KW-0472">Membrane</keyword>